<accession>A0AAW0LD10</accession>
<comment type="caution">
    <text evidence="1">The sequence shown here is derived from an EMBL/GenBank/DDBJ whole genome shotgun (WGS) entry which is preliminary data.</text>
</comment>
<protein>
    <submittedName>
        <fullName evidence="1">Disease resistance rpp13-like protein 1</fullName>
    </submittedName>
</protein>
<proteinExistence type="predicted"/>
<reference evidence="1 2" key="1">
    <citation type="journal article" date="2018" name="Sci. Data">
        <title>The draft genome sequence of cork oak.</title>
        <authorList>
            <person name="Ramos A.M."/>
            <person name="Usie A."/>
            <person name="Barbosa P."/>
            <person name="Barros P.M."/>
            <person name="Capote T."/>
            <person name="Chaves I."/>
            <person name="Simoes F."/>
            <person name="Abreu I."/>
            <person name="Carrasquinho I."/>
            <person name="Faro C."/>
            <person name="Guimaraes J.B."/>
            <person name="Mendonca D."/>
            <person name="Nobrega F."/>
            <person name="Rodrigues L."/>
            <person name="Saibo N.J.M."/>
            <person name="Varela M.C."/>
            <person name="Egas C."/>
            <person name="Matos J."/>
            <person name="Miguel C.M."/>
            <person name="Oliveira M.M."/>
            <person name="Ricardo C.P."/>
            <person name="Goncalves S."/>
        </authorList>
    </citation>
    <scope>NUCLEOTIDE SEQUENCE [LARGE SCALE GENOMIC DNA]</scope>
    <source>
        <strain evidence="2">cv. HL8</strain>
    </source>
</reference>
<sequence length="102" mass="11374">MATIVGEALLSESVELLLDLASQEVVKFIRGRKFGRKLESKIQEVVDKLEYLASQIKAIGLREGVEGKSSQRVPTTSLVDPETIIYGRDDDEKAILNNFKHT</sequence>
<dbReference type="Proteomes" id="UP000237347">
    <property type="component" value="Unassembled WGS sequence"/>
</dbReference>
<organism evidence="1 2">
    <name type="scientific">Quercus suber</name>
    <name type="common">Cork oak</name>
    <dbReference type="NCBI Taxonomy" id="58331"/>
    <lineage>
        <taxon>Eukaryota</taxon>
        <taxon>Viridiplantae</taxon>
        <taxon>Streptophyta</taxon>
        <taxon>Embryophyta</taxon>
        <taxon>Tracheophyta</taxon>
        <taxon>Spermatophyta</taxon>
        <taxon>Magnoliopsida</taxon>
        <taxon>eudicotyledons</taxon>
        <taxon>Gunneridae</taxon>
        <taxon>Pentapetalae</taxon>
        <taxon>rosids</taxon>
        <taxon>fabids</taxon>
        <taxon>Fagales</taxon>
        <taxon>Fagaceae</taxon>
        <taxon>Quercus</taxon>
    </lineage>
</organism>
<name>A0AAW0LD10_QUESU</name>
<evidence type="ECO:0000313" key="2">
    <source>
        <dbReference type="Proteomes" id="UP000237347"/>
    </source>
</evidence>
<evidence type="ECO:0000313" key="1">
    <source>
        <dbReference type="EMBL" id="KAK7849232.1"/>
    </source>
</evidence>
<dbReference type="EMBL" id="PKMF04000116">
    <property type="protein sequence ID" value="KAK7849232.1"/>
    <property type="molecule type" value="Genomic_DNA"/>
</dbReference>
<dbReference type="AlphaFoldDB" id="A0AAW0LD10"/>
<gene>
    <name evidence="1" type="primary">RPPL1_39</name>
    <name evidence="1" type="ORF">CFP56_003265</name>
</gene>
<keyword evidence="2" id="KW-1185">Reference proteome</keyword>